<reference evidence="1" key="1">
    <citation type="submission" date="2022-07" db="EMBL/GenBank/DDBJ databases">
        <title>Complete genome sequence of Salinispirillum sp. LH10-3-1 capable of multiple carbohydrate inversion isolated from a soda lake.</title>
        <authorList>
            <person name="Liu J."/>
            <person name="Zhai Y."/>
            <person name="Zhang H."/>
            <person name="Yang H."/>
            <person name="Qu J."/>
            <person name="Li J."/>
        </authorList>
    </citation>
    <scope>NUCLEOTIDE SEQUENCE</scope>
    <source>
        <strain evidence="1">LH 10-3-1</strain>
    </source>
</reference>
<accession>A0AB38YFX9</accession>
<name>A0AB38YFX9_9GAMM</name>
<gene>
    <name evidence="1" type="ORF">NFC81_14855</name>
</gene>
<dbReference type="EMBL" id="CP101717">
    <property type="protein sequence ID" value="WLD57974.1"/>
    <property type="molecule type" value="Genomic_DNA"/>
</dbReference>
<dbReference type="RefSeq" id="WP_304995257.1">
    <property type="nucleotide sequence ID" value="NZ_CP101717.1"/>
</dbReference>
<sequence length="106" mass="11844">MELSKSELEKACGSLTGLKKSILAWELVNNKRLTAPEKDMFSAHTIKNSKIEIIKGNLPGKYEGEIPISGHSILNNRDSGSIEFYKKIEEAINFLGDRFGTTHHNL</sequence>
<evidence type="ECO:0000313" key="1">
    <source>
        <dbReference type="EMBL" id="WLD57974.1"/>
    </source>
</evidence>
<dbReference type="AlphaFoldDB" id="A0AB38YFX9"/>
<protein>
    <submittedName>
        <fullName evidence="1">Uncharacterized protein</fullName>
    </submittedName>
</protein>
<organism evidence="1">
    <name type="scientific">Salinispirillum sp. LH 10-3-1</name>
    <dbReference type="NCBI Taxonomy" id="2952525"/>
    <lineage>
        <taxon>Bacteria</taxon>
        <taxon>Pseudomonadati</taxon>
        <taxon>Pseudomonadota</taxon>
        <taxon>Gammaproteobacteria</taxon>
        <taxon>Oceanospirillales</taxon>
        <taxon>Saccharospirillaceae</taxon>
        <taxon>Salinispirillum</taxon>
    </lineage>
</organism>
<proteinExistence type="predicted"/>